<feature type="region of interest" description="Disordered" evidence="2">
    <location>
        <begin position="248"/>
        <end position="289"/>
    </location>
</feature>
<dbReference type="Proteomes" id="UP001231189">
    <property type="component" value="Unassembled WGS sequence"/>
</dbReference>
<dbReference type="AlphaFoldDB" id="A0AAD8SQT0"/>
<feature type="region of interest" description="Disordered" evidence="2">
    <location>
        <begin position="431"/>
        <end position="452"/>
    </location>
</feature>
<keyword evidence="1" id="KW-0175">Coiled coil</keyword>
<feature type="compositionally biased region" description="Basic residues" evidence="2">
    <location>
        <begin position="434"/>
        <end position="452"/>
    </location>
</feature>
<evidence type="ECO:0000313" key="4">
    <source>
        <dbReference type="Proteomes" id="UP001231189"/>
    </source>
</evidence>
<comment type="caution">
    <text evidence="3">The sequence shown here is derived from an EMBL/GenBank/DDBJ whole genome shotgun (WGS) entry which is preliminary data.</text>
</comment>
<evidence type="ECO:0000256" key="1">
    <source>
        <dbReference type="SAM" id="Coils"/>
    </source>
</evidence>
<gene>
    <name evidence="3" type="ORF">QYE76_050383</name>
</gene>
<sequence>MLQNPVSSQASVTVGTVAGEASSSSGQSSVSLQSQRPGWAQIHPEYEIVVVPAKDRFPLIEAERRGSCRKRALDSFDPDPLVFWKDLKMGKTPASRLGRSPPKPTGSADDLEMLEVSSFPVSFILPLSFSFELLLNLVQTLDPWHAPPARLGAGTRFVDKLTPIPRKRQATYLTMAPTSPCSALRTKRLGEKKVDVRSPARSGMSQLPGALLCSLGTFKSTKGKRQLSFLLCEPASPQSCRLRAARTLSQGHPGLGRQPTFSAKEGRDAGTSLPRPVEQPSGYHSATRGTQAGRRLALIPLEPTLQEHFTLAHLAVVTGVSAHDAWKTLFEELLWEHRELVGRMTMLPEASIDALKEQLAKAQREKEQLIKQHQEELSAQKTSYQELKSQLVQLGLDYLLMYCSDMGVERCVHLDGLTEAQIDKKLEELAKQGRLPRRKSRGWRRSAKNAIS</sequence>
<dbReference type="EMBL" id="JAUUTY010000003">
    <property type="protein sequence ID" value="KAK1662224.1"/>
    <property type="molecule type" value="Genomic_DNA"/>
</dbReference>
<evidence type="ECO:0000256" key="2">
    <source>
        <dbReference type="SAM" id="MobiDB-lite"/>
    </source>
</evidence>
<name>A0AAD8SQT0_LOLMU</name>
<accession>A0AAD8SQT0</accession>
<organism evidence="3 4">
    <name type="scientific">Lolium multiflorum</name>
    <name type="common">Italian ryegrass</name>
    <name type="synonym">Lolium perenne subsp. multiflorum</name>
    <dbReference type="NCBI Taxonomy" id="4521"/>
    <lineage>
        <taxon>Eukaryota</taxon>
        <taxon>Viridiplantae</taxon>
        <taxon>Streptophyta</taxon>
        <taxon>Embryophyta</taxon>
        <taxon>Tracheophyta</taxon>
        <taxon>Spermatophyta</taxon>
        <taxon>Magnoliopsida</taxon>
        <taxon>Liliopsida</taxon>
        <taxon>Poales</taxon>
        <taxon>Poaceae</taxon>
        <taxon>BOP clade</taxon>
        <taxon>Pooideae</taxon>
        <taxon>Poodae</taxon>
        <taxon>Poeae</taxon>
        <taxon>Poeae Chloroplast Group 2 (Poeae type)</taxon>
        <taxon>Loliodinae</taxon>
        <taxon>Loliinae</taxon>
        <taxon>Lolium</taxon>
    </lineage>
</organism>
<keyword evidence="4" id="KW-1185">Reference proteome</keyword>
<proteinExistence type="predicted"/>
<reference evidence="3" key="1">
    <citation type="submission" date="2023-07" db="EMBL/GenBank/DDBJ databases">
        <title>A chromosome-level genome assembly of Lolium multiflorum.</title>
        <authorList>
            <person name="Chen Y."/>
            <person name="Copetti D."/>
            <person name="Kolliker R."/>
            <person name="Studer B."/>
        </authorList>
    </citation>
    <scope>NUCLEOTIDE SEQUENCE</scope>
    <source>
        <strain evidence="3">02402/16</strain>
        <tissue evidence="3">Leaf</tissue>
    </source>
</reference>
<evidence type="ECO:0000313" key="3">
    <source>
        <dbReference type="EMBL" id="KAK1662224.1"/>
    </source>
</evidence>
<protein>
    <submittedName>
        <fullName evidence="3">Uncharacterized protein</fullName>
    </submittedName>
</protein>
<feature type="coiled-coil region" evidence="1">
    <location>
        <begin position="352"/>
        <end position="390"/>
    </location>
</feature>